<dbReference type="InterPro" id="IPR036770">
    <property type="entry name" value="Ankyrin_rpt-contain_sf"/>
</dbReference>
<dbReference type="PANTHER" id="PTHR24120">
    <property type="entry name" value="GH07239P"/>
    <property type="match status" value="1"/>
</dbReference>
<sequence length="592" mass="66999">LINDEIEYYEQIKEILEEVDMYGRTSLMIAVLKGSNKYVDQLKNIQSQQKDPHGYTALMYACMVRNFTAVSILSQFELGLQSTNGTTALMCAAISDFPEAVQFLQQEIGMQNNQGQTALMFACAQTNKDVIKTLKHHEQDILDKNKRSCLFYAIPSVETVQLFQIQKCQLDSENNSLFQYSLQQIDNAQVIKDKKIKQLYIQNCIKCAELFKSQILDGQQTSLILCCKYKANQFLPLLKQQFRQVDSEGKTALMFAAESHNEEAVDFLIEAEHSTQTKTGMCALFYAAMAGNIKIFNQLYKKEAKLCDQNKFTAQHYASKANQLEILKIIAETEKEVDYDVLTEAVKNDSVDCLKYGVLVTKATEYQLINLAIEKDSQKCAQFLLQHYTFKVLKKKGIKMAMSAAKSDSWRCFLEFPFEKHALIEAAKYGNWKTLKVVADVARVGKSIIDENMQFSVQQVELAKKYLGDTTEKYGKYPNGVDPLIIAVLEGQTNAVRILVNVYLESQMQGLTPLMVAIKNNVKLSDEAIEQLIQKFGGKKIPHIMGVGVPGQTALIMAIQSKKIQYIEKLIQIEIDIEDDKGKSPLQYANET</sequence>
<reference evidence="1" key="1">
    <citation type="submission" date="2015-07" db="EMBL/GenBank/DDBJ databases">
        <title>Adaptation to a free-living lifestyle via gene acquisitions in the diplomonad Trepomonas sp. PC1.</title>
        <authorList>
            <person name="Xu F."/>
            <person name="Jerlstrom-Hultqvist J."/>
            <person name="Kolisko M."/>
            <person name="Simpson A.G.B."/>
            <person name="Roger A.J."/>
            <person name="Svard S.G."/>
            <person name="Andersson J.O."/>
        </authorList>
    </citation>
    <scope>NUCLEOTIDE SEQUENCE</scope>
    <source>
        <strain evidence="1">PC1</strain>
    </source>
</reference>
<dbReference type="SMART" id="SM00248">
    <property type="entry name" value="ANK"/>
    <property type="match status" value="10"/>
</dbReference>
<organism evidence="1">
    <name type="scientific">Trepomonas sp. PC1</name>
    <dbReference type="NCBI Taxonomy" id="1076344"/>
    <lineage>
        <taxon>Eukaryota</taxon>
        <taxon>Metamonada</taxon>
        <taxon>Diplomonadida</taxon>
        <taxon>Hexamitidae</taxon>
        <taxon>Hexamitinae</taxon>
        <taxon>Trepomonas</taxon>
    </lineage>
</organism>
<protein>
    <submittedName>
        <fullName evidence="1">Ankyrin repeat-containing protein</fullName>
    </submittedName>
</protein>
<dbReference type="PANTHER" id="PTHR24120:SF4">
    <property type="entry name" value="GH07239P"/>
    <property type="match status" value="1"/>
</dbReference>
<name>A0A146K2I5_9EUKA</name>
<dbReference type="AlphaFoldDB" id="A0A146K2I5"/>
<dbReference type="SUPFAM" id="SSF48403">
    <property type="entry name" value="Ankyrin repeat"/>
    <property type="match status" value="2"/>
</dbReference>
<dbReference type="EMBL" id="GDID01005513">
    <property type="protein sequence ID" value="JAP91093.1"/>
    <property type="molecule type" value="Transcribed_RNA"/>
</dbReference>
<dbReference type="InterPro" id="IPR002110">
    <property type="entry name" value="Ankyrin_rpt"/>
</dbReference>
<feature type="non-terminal residue" evidence="1">
    <location>
        <position position="1"/>
    </location>
</feature>
<dbReference type="Gene3D" id="1.25.40.20">
    <property type="entry name" value="Ankyrin repeat-containing domain"/>
    <property type="match status" value="3"/>
</dbReference>
<evidence type="ECO:0000313" key="1">
    <source>
        <dbReference type="EMBL" id="JAP91093.1"/>
    </source>
</evidence>
<dbReference type="Pfam" id="PF12796">
    <property type="entry name" value="Ank_2"/>
    <property type="match status" value="5"/>
</dbReference>
<accession>A0A146K2I5</accession>
<feature type="non-terminal residue" evidence="1">
    <location>
        <position position="592"/>
    </location>
</feature>
<gene>
    <name evidence="1" type="ORF">TPC1_17387</name>
</gene>
<proteinExistence type="predicted"/>